<feature type="chain" id="PRO_5036859742" evidence="1">
    <location>
        <begin position="26"/>
        <end position="264"/>
    </location>
</feature>
<evidence type="ECO:0000313" key="4">
    <source>
        <dbReference type="Proteomes" id="UP000608530"/>
    </source>
</evidence>
<dbReference type="Gene3D" id="2.70.70.10">
    <property type="entry name" value="Glucose Permease (Domain IIA)"/>
    <property type="match status" value="1"/>
</dbReference>
<dbReference type="Proteomes" id="UP000608530">
    <property type="component" value="Unassembled WGS sequence"/>
</dbReference>
<dbReference type="PANTHER" id="PTHR21666:SF270">
    <property type="entry name" value="MUREIN HYDROLASE ACTIVATOR ENVC"/>
    <property type="match status" value="1"/>
</dbReference>
<comment type="caution">
    <text evidence="3">The sequence shown here is derived from an EMBL/GenBank/DDBJ whole genome shotgun (WGS) entry which is preliminary data.</text>
</comment>
<feature type="signal peptide" evidence="1">
    <location>
        <begin position="1"/>
        <end position="25"/>
    </location>
</feature>
<accession>A0A934UWF9</accession>
<reference evidence="3" key="1">
    <citation type="submission" date="2020-12" db="EMBL/GenBank/DDBJ databases">
        <title>Leucobacter sp. CAS1, isolated from Chromium sludge.</title>
        <authorList>
            <person name="Xu Z."/>
        </authorList>
    </citation>
    <scope>NUCLEOTIDE SEQUENCE</scope>
    <source>
        <strain evidence="3">CSA1</strain>
    </source>
</reference>
<dbReference type="RefSeq" id="WP_200116371.1">
    <property type="nucleotide sequence ID" value="NZ_JAEHOH010000023.1"/>
</dbReference>
<dbReference type="EMBL" id="JAEHOH010000023">
    <property type="protein sequence ID" value="MBK0420228.1"/>
    <property type="molecule type" value="Genomic_DNA"/>
</dbReference>
<sequence length="264" mass="26661">MSAPALAACAAAALTIGVTALSAVAQLEVRQRVAGAADAAALAASDAAAGWSDAEPCALAGETAAAARAHLVRCEVDAATAEARVIARAGTPFGAVEIRARAAPDADPVAVIAGTPGANGWAWPSGSRVVTQEFHDGMSIDLAVGPDGLLYAPYDGIVVHAGEDGGGIPQACRSNPGWWRGPNHTVVMRHEYEGRTLFSSHNHVAPSSSRALGVETGDRVLAGQAVASAGMSGCTSGPHTHFTLATHATNAFPDVNPYDYLGPP</sequence>
<dbReference type="InterPro" id="IPR016047">
    <property type="entry name" value="M23ase_b-sheet_dom"/>
</dbReference>
<evidence type="ECO:0000313" key="3">
    <source>
        <dbReference type="EMBL" id="MBK0420228.1"/>
    </source>
</evidence>
<dbReference type="Pfam" id="PF01551">
    <property type="entry name" value="Peptidase_M23"/>
    <property type="match status" value="1"/>
</dbReference>
<dbReference type="GO" id="GO:0004222">
    <property type="term" value="F:metalloendopeptidase activity"/>
    <property type="evidence" value="ECO:0007669"/>
    <property type="project" value="TreeGrafter"/>
</dbReference>
<dbReference type="SUPFAM" id="SSF51261">
    <property type="entry name" value="Duplicated hybrid motif"/>
    <property type="match status" value="1"/>
</dbReference>
<feature type="domain" description="M23ase beta-sheet core" evidence="2">
    <location>
        <begin position="134"/>
        <end position="248"/>
    </location>
</feature>
<evidence type="ECO:0000259" key="2">
    <source>
        <dbReference type="Pfam" id="PF01551"/>
    </source>
</evidence>
<proteinExistence type="predicted"/>
<dbReference type="CDD" id="cd12797">
    <property type="entry name" value="M23_peptidase"/>
    <property type="match status" value="1"/>
</dbReference>
<keyword evidence="4" id="KW-1185">Reference proteome</keyword>
<evidence type="ECO:0000256" key="1">
    <source>
        <dbReference type="SAM" id="SignalP"/>
    </source>
</evidence>
<dbReference type="PANTHER" id="PTHR21666">
    <property type="entry name" value="PEPTIDASE-RELATED"/>
    <property type="match status" value="1"/>
</dbReference>
<dbReference type="AlphaFoldDB" id="A0A934UWF9"/>
<gene>
    <name evidence="3" type="ORF">JD276_14425</name>
</gene>
<keyword evidence="1" id="KW-0732">Signal</keyword>
<protein>
    <submittedName>
        <fullName evidence="3">M23 family metallopeptidase</fullName>
    </submittedName>
</protein>
<name>A0A934UWF9_9MICO</name>
<dbReference type="InterPro" id="IPR011055">
    <property type="entry name" value="Dup_hybrid_motif"/>
</dbReference>
<dbReference type="InterPro" id="IPR050570">
    <property type="entry name" value="Cell_wall_metabolism_enzyme"/>
</dbReference>
<organism evidence="3 4">
    <name type="scientific">Leucobacter chromiisoli</name>
    <dbReference type="NCBI Taxonomy" id="2796471"/>
    <lineage>
        <taxon>Bacteria</taxon>
        <taxon>Bacillati</taxon>
        <taxon>Actinomycetota</taxon>
        <taxon>Actinomycetes</taxon>
        <taxon>Micrococcales</taxon>
        <taxon>Microbacteriaceae</taxon>
        <taxon>Leucobacter</taxon>
    </lineage>
</organism>